<dbReference type="RefSeq" id="XP_008620143.1">
    <property type="nucleotide sequence ID" value="XM_008621921.1"/>
</dbReference>
<accession>T0PLY1</accession>
<evidence type="ECO:0000313" key="2">
    <source>
        <dbReference type="EMBL" id="EQC26394.1"/>
    </source>
</evidence>
<dbReference type="Proteomes" id="UP000030762">
    <property type="component" value="Unassembled WGS sequence"/>
</dbReference>
<dbReference type="AlphaFoldDB" id="T0PLY1"/>
<evidence type="ECO:0008006" key="4">
    <source>
        <dbReference type="Google" id="ProtNLM"/>
    </source>
</evidence>
<dbReference type="GeneID" id="19956466"/>
<evidence type="ECO:0000256" key="1">
    <source>
        <dbReference type="SAM" id="SignalP"/>
    </source>
</evidence>
<reference evidence="2 3" key="1">
    <citation type="submission" date="2012-04" db="EMBL/GenBank/DDBJ databases">
        <title>The Genome Sequence of Saprolegnia declina VS20.</title>
        <authorList>
            <consortium name="The Broad Institute Genome Sequencing Platform"/>
            <person name="Russ C."/>
            <person name="Nusbaum C."/>
            <person name="Tyler B."/>
            <person name="van West P."/>
            <person name="Dieguez-Uribeondo J."/>
            <person name="de Bruijn I."/>
            <person name="Tripathy S."/>
            <person name="Jiang R."/>
            <person name="Young S.K."/>
            <person name="Zeng Q."/>
            <person name="Gargeya S."/>
            <person name="Fitzgerald M."/>
            <person name="Haas B."/>
            <person name="Abouelleil A."/>
            <person name="Alvarado L."/>
            <person name="Arachchi H.M."/>
            <person name="Berlin A."/>
            <person name="Chapman S.B."/>
            <person name="Goldberg J."/>
            <person name="Griggs A."/>
            <person name="Gujja S."/>
            <person name="Hansen M."/>
            <person name="Howarth C."/>
            <person name="Imamovic A."/>
            <person name="Larimer J."/>
            <person name="McCowen C."/>
            <person name="Montmayeur A."/>
            <person name="Murphy C."/>
            <person name="Neiman D."/>
            <person name="Pearson M."/>
            <person name="Priest M."/>
            <person name="Roberts A."/>
            <person name="Saif S."/>
            <person name="Shea T."/>
            <person name="Sisk P."/>
            <person name="Sykes S."/>
            <person name="Wortman J."/>
            <person name="Nusbaum C."/>
            <person name="Birren B."/>
        </authorList>
    </citation>
    <scope>NUCLEOTIDE SEQUENCE [LARGE SCALE GENOMIC DNA]</scope>
    <source>
        <strain evidence="2 3">VS20</strain>
    </source>
</reference>
<keyword evidence="3" id="KW-1185">Reference proteome</keyword>
<feature type="signal peptide" evidence="1">
    <location>
        <begin position="1"/>
        <end position="27"/>
    </location>
</feature>
<keyword evidence="1" id="KW-0732">Signal</keyword>
<gene>
    <name evidence="2" type="ORF">SDRG_15739</name>
</gene>
<dbReference type="VEuPathDB" id="FungiDB:SDRG_15739"/>
<feature type="chain" id="PRO_5004582425" description="F-box domain-containing protein" evidence="1">
    <location>
        <begin position="28"/>
        <end position="450"/>
    </location>
</feature>
<dbReference type="OMA" id="DCMPLAR"/>
<dbReference type="InterPro" id="IPR032675">
    <property type="entry name" value="LRR_dom_sf"/>
</dbReference>
<dbReference type="EMBL" id="JH767232">
    <property type="protein sequence ID" value="EQC26394.1"/>
    <property type="molecule type" value="Genomic_DNA"/>
</dbReference>
<dbReference type="Gene3D" id="3.80.10.10">
    <property type="entry name" value="Ribonuclease Inhibitor"/>
    <property type="match status" value="1"/>
</dbReference>
<evidence type="ECO:0000313" key="3">
    <source>
        <dbReference type="Proteomes" id="UP000030762"/>
    </source>
</evidence>
<sequence>MSCAIDTLSIVLLDIVHLLSELNDVVAFVSALPNVPPALHALLLLSQSMELEHHWPCLYLERFPVQIIDLGIAALPAFPYVYVGPATDLRWQAAALPRSVRVRLPISPALARVWGDRVRHVSVEKDATFSAQVHKLLDSCRYIESVDVRLSDPVSAALWISAFTRPAFPLRSLSFEMTRYTPGSVDDCMPLARALLASPSLKTLILNGADDVHAALAALDGDLHCVRTFHSTRTAPEAKVQTLLDKLDPARVVNLRVSHCVDVSRFCALRYLGAWDDKLDPRHLAGGRCPDLRCAVISDIPATDMPSVVAWLSTSRVLTKVETWTKTVDERGIESISRALPEWLARGLEELSLSFAPLSKQGLLLVADALTTKRDDRKRLRVSLAIAKRALDLEETRALFTAVGSSPDVTLTVKNVMSYPQAVFPELAVQARIEADRWGQRLVVEFKALS</sequence>
<name>T0PLY1_SAPDV</name>
<protein>
    <recommendedName>
        <fullName evidence="4">F-box domain-containing protein</fullName>
    </recommendedName>
</protein>
<organism evidence="2 3">
    <name type="scientific">Saprolegnia diclina (strain VS20)</name>
    <dbReference type="NCBI Taxonomy" id="1156394"/>
    <lineage>
        <taxon>Eukaryota</taxon>
        <taxon>Sar</taxon>
        <taxon>Stramenopiles</taxon>
        <taxon>Oomycota</taxon>
        <taxon>Saprolegniomycetes</taxon>
        <taxon>Saprolegniales</taxon>
        <taxon>Saprolegniaceae</taxon>
        <taxon>Saprolegnia</taxon>
    </lineage>
</organism>
<dbReference type="OrthoDB" id="10351336at2759"/>
<proteinExistence type="predicted"/>
<dbReference type="InParanoid" id="T0PLY1"/>